<keyword evidence="11" id="KW-1185">Reference proteome</keyword>
<comment type="similarity">
    <text evidence="2">Belongs to the GerABKC lipoprotein family.</text>
</comment>
<dbReference type="Pfam" id="PF25198">
    <property type="entry name" value="Spore_GerAC_N"/>
    <property type="match status" value="1"/>
</dbReference>
<evidence type="ECO:0000256" key="4">
    <source>
        <dbReference type="ARBA" id="ARBA00022729"/>
    </source>
</evidence>
<dbReference type="InterPro" id="IPR057336">
    <property type="entry name" value="GerAC_N"/>
</dbReference>
<dbReference type="PROSITE" id="PS51257">
    <property type="entry name" value="PROKAR_LIPOPROTEIN"/>
    <property type="match status" value="1"/>
</dbReference>
<evidence type="ECO:0000313" key="10">
    <source>
        <dbReference type="EMBL" id="MBC8588570.1"/>
    </source>
</evidence>
<evidence type="ECO:0000256" key="5">
    <source>
        <dbReference type="ARBA" id="ARBA00023136"/>
    </source>
</evidence>
<dbReference type="GO" id="GO:0016020">
    <property type="term" value="C:membrane"/>
    <property type="evidence" value="ECO:0007669"/>
    <property type="project" value="UniProtKB-SubCell"/>
</dbReference>
<keyword evidence="7" id="KW-0449">Lipoprotein</keyword>
<dbReference type="RefSeq" id="WP_262430025.1">
    <property type="nucleotide sequence ID" value="NZ_JACRTG010000023.1"/>
</dbReference>
<keyword evidence="4" id="KW-0732">Signal</keyword>
<dbReference type="Pfam" id="PF05504">
    <property type="entry name" value="Spore_GerAC"/>
    <property type="match status" value="1"/>
</dbReference>
<accession>A0A926IKR3</accession>
<organism evidence="10 11">
    <name type="scientific">Paratissierella segnis</name>
    <dbReference type="NCBI Taxonomy" id="2763679"/>
    <lineage>
        <taxon>Bacteria</taxon>
        <taxon>Bacillati</taxon>
        <taxon>Bacillota</taxon>
        <taxon>Tissierellia</taxon>
        <taxon>Tissierellales</taxon>
        <taxon>Tissierellaceae</taxon>
        <taxon>Paratissierella</taxon>
    </lineage>
</organism>
<evidence type="ECO:0000259" key="9">
    <source>
        <dbReference type="Pfam" id="PF25198"/>
    </source>
</evidence>
<evidence type="ECO:0000313" key="11">
    <source>
        <dbReference type="Proteomes" id="UP000601171"/>
    </source>
</evidence>
<dbReference type="AlphaFoldDB" id="A0A926IKR3"/>
<dbReference type="InterPro" id="IPR038501">
    <property type="entry name" value="Spore_GerAC_C_sf"/>
</dbReference>
<dbReference type="NCBIfam" id="TIGR02887">
    <property type="entry name" value="spore_ger_x_C"/>
    <property type="match status" value="1"/>
</dbReference>
<reference evidence="10" key="1">
    <citation type="submission" date="2020-08" db="EMBL/GenBank/DDBJ databases">
        <title>Genome public.</title>
        <authorList>
            <person name="Liu C."/>
            <person name="Sun Q."/>
        </authorList>
    </citation>
    <scope>NUCLEOTIDE SEQUENCE</scope>
    <source>
        <strain evidence="10">BX21</strain>
    </source>
</reference>
<dbReference type="InterPro" id="IPR046953">
    <property type="entry name" value="Spore_GerAC-like_C"/>
</dbReference>
<dbReference type="PANTHER" id="PTHR35789:SF1">
    <property type="entry name" value="SPORE GERMINATION PROTEIN B3"/>
    <property type="match status" value="1"/>
</dbReference>
<name>A0A926IKR3_9FIRM</name>
<comment type="caution">
    <text evidence="10">The sequence shown here is derived from an EMBL/GenBank/DDBJ whole genome shotgun (WGS) entry which is preliminary data.</text>
</comment>
<feature type="domain" description="Spore germination protein N-terminal" evidence="9">
    <location>
        <begin position="21"/>
        <end position="199"/>
    </location>
</feature>
<proteinExistence type="inferred from homology"/>
<feature type="domain" description="Spore germination GerAC-like C-terminal" evidence="8">
    <location>
        <begin position="210"/>
        <end position="375"/>
    </location>
</feature>
<keyword evidence="3" id="KW-0309">Germination</keyword>
<keyword evidence="5" id="KW-0472">Membrane</keyword>
<dbReference type="InterPro" id="IPR008844">
    <property type="entry name" value="Spore_GerAC-like"/>
</dbReference>
<evidence type="ECO:0000256" key="6">
    <source>
        <dbReference type="ARBA" id="ARBA00023139"/>
    </source>
</evidence>
<evidence type="ECO:0000259" key="8">
    <source>
        <dbReference type="Pfam" id="PF05504"/>
    </source>
</evidence>
<protein>
    <submittedName>
        <fullName evidence="10">Ger(X)C family spore germination protein</fullName>
    </submittedName>
</protein>
<evidence type="ECO:0000256" key="3">
    <source>
        <dbReference type="ARBA" id="ARBA00022544"/>
    </source>
</evidence>
<dbReference type="EMBL" id="JACRTG010000023">
    <property type="protein sequence ID" value="MBC8588570.1"/>
    <property type="molecule type" value="Genomic_DNA"/>
</dbReference>
<comment type="subcellular location">
    <subcellularLocation>
        <location evidence="1">Membrane</location>
        <topology evidence="1">Lipid-anchor</topology>
    </subcellularLocation>
</comment>
<evidence type="ECO:0000256" key="2">
    <source>
        <dbReference type="ARBA" id="ARBA00007886"/>
    </source>
</evidence>
<dbReference type="Proteomes" id="UP000601171">
    <property type="component" value="Unassembled WGS sequence"/>
</dbReference>
<dbReference type="Gene3D" id="3.30.300.210">
    <property type="entry name" value="Nutrient germinant receptor protein C, domain 3"/>
    <property type="match status" value="1"/>
</dbReference>
<dbReference type="PANTHER" id="PTHR35789">
    <property type="entry name" value="SPORE GERMINATION PROTEIN B3"/>
    <property type="match status" value="1"/>
</dbReference>
<sequence length="378" mass="42802">MKKALLFLIIFSILFTTGCWDMVEINERIYPYAVGIDVNNAESSEGDSYMVTFSYPNIFSMGENATQEETIYAVLSTGSSLFDAAQNLTSNLQYPIYNKHLKVLVLSDAVARNPKNVLGIIDGLNRDYVINKMIQLVVTPKTAEELIFGKLKAKRQRTTEGVLYSILINRQNTSMFTPKTLANFIDDMDRTGVSTLPMASMVEDYVDIAGAGIFKNYQLIGYIDAKENEGIAMLNNRIRATGIDATYNGTDLSILATNIKTKKKLIDAENLKVEFLVKIEGQVHEFTLPQGNYTGIDTEEMLHDMEEAVENEVKMNIVNTLEILQKEYQADAIYLSDYLEKYHPNVWKQVKDNWDEVFLEAELEVDVEVVIERRGLTK</sequence>
<evidence type="ECO:0000256" key="7">
    <source>
        <dbReference type="ARBA" id="ARBA00023288"/>
    </source>
</evidence>
<gene>
    <name evidence="10" type="ORF">H8707_10045</name>
</gene>
<dbReference type="GO" id="GO:0009847">
    <property type="term" value="P:spore germination"/>
    <property type="evidence" value="ECO:0007669"/>
    <property type="project" value="InterPro"/>
</dbReference>
<evidence type="ECO:0000256" key="1">
    <source>
        <dbReference type="ARBA" id="ARBA00004635"/>
    </source>
</evidence>
<keyword evidence="6" id="KW-0564">Palmitate</keyword>